<proteinExistence type="predicted"/>
<sequence length="81" mass="9006">MDEDDLPDAGNDYFRVEWERHAAEAKYPQPDSQGLGRHGPFADNLSQQAPDRGGTGFPGAQHRLKGWNMQDHSATRPASFP</sequence>
<evidence type="ECO:0000256" key="1">
    <source>
        <dbReference type="SAM" id="MobiDB-lite"/>
    </source>
</evidence>
<evidence type="ECO:0000313" key="3">
    <source>
        <dbReference type="Proteomes" id="UP000245764"/>
    </source>
</evidence>
<dbReference type="Proteomes" id="UP000245764">
    <property type="component" value="Chromosome 21"/>
</dbReference>
<dbReference type="EMBL" id="LT854272">
    <property type="protein sequence ID" value="SMR63307.1"/>
    <property type="molecule type" value="Genomic_DNA"/>
</dbReference>
<protein>
    <submittedName>
        <fullName evidence="2">Uncharacterized protein</fullName>
    </submittedName>
</protein>
<gene>
    <name evidence="2" type="ORF">ZT1E4_G12030</name>
</gene>
<dbReference type="AlphaFoldDB" id="A0A2H1HBW0"/>
<feature type="region of interest" description="Disordered" evidence="1">
    <location>
        <begin position="22"/>
        <end position="81"/>
    </location>
</feature>
<name>A0A2H1HBW0_ZYMTR</name>
<organism evidence="2 3">
    <name type="scientific">Zymoseptoria tritici ST99CH_1E4</name>
    <dbReference type="NCBI Taxonomy" id="1276532"/>
    <lineage>
        <taxon>Eukaryota</taxon>
        <taxon>Fungi</taxon>
        <taxon>Dikarya</taxon>
        <taxon>Ascomycota</taxon>
        <taxon>Pezizomycotina</taxon>
        <taxon>Dothideomycetes</taxon>
        <taxon>Dothideomycetidae</taxon>
        <taxon>Mycosphaerellales</taxon>
        <taxon>Mycosphaerellaceae</taxon>
        <taxon>Zymoseptoria</taxon>
    </lineage>
</organism>
<accession>A0A2H1HBW0</accession>
<evidence type="ECO:0000313" key="2">
    <source>
        <dbReference type="EMBL" id="SMR63307.1"/>
    </source>
</evidence>
<reference evidence="3" key="1">
    <citation type="submission" date="2017-05" db="EMBL/GenBank/DDBJ databases">
        <authorList>
            <person name="Song R."/>
            <person name="Chenine A.L."/>
            <person name="Ruprecht R.M."/>
        </authorList>
    </citation>
    <scope>NUCLEOTIDE SEQUENCE [LARGE SCALE GENOMIC DNA]</scope>
</reference>